<evidence type="ECO:0000313" key="2">
    <source>
        <dbReference type="EMBL" id="KPN62864.1"/>
    </source>
</evidence>
<dbReference type="Proteomes" id="UP000050471">
    <property type="component" value="Unassembled WGS sequence"/>
</dbReference>
<evidence type="ECO:0000256" key="1">
    <source>
        <dbReference type="ARBA" id="ARBA00022729"/>
    </source>
</evidence>
<reference evidence="2 3" key="1">
    <citation type="submission" date="2015-09" db="EMBL/GenBank/DDBJ databases">
        <title>Draft genome sequence of Aliiroseovarius crassostreae CV919-312TSm, the causative agent of Roseovarius Oyster Disease (formerly Juvenile Oyster Disease).</title>
        <authorList>
            <person name="Kessner L."/>
            <person name="Spinard E."/>
            <person name="Nelson D."/>
        </authorList>
    </citation>
    <scope>NUCLEOTIDE SEQUENCE [LARGE SCALE GENOMIC DNA]</scope>
    <source>
        <strain evidence="2 3">CV919-312</strain>
    </source>
</reference>
<dbReference type="Gene3D" id="3.40.190.10">
    <property type="entry name" value="Periplasmic binding protein-like II"/>
    <property type="match status" value="2"/>
</dbReference>
<accession>A0A0P7I1S5</accession>
<dbReference type="Pfam" id="PF13416">
    <property type="entry name" value="SBP_bac_8"/>
    <property type="match status" value="1"/>
</dbReference>
<name>A0A0P7I1S5_9RHOB</name>
<dbReference type="CDD" id="cd13589">
    <property type="entry name" value="PBP2_polyamine_RpCGA009"/>
    <property type="match status" value="1"/>
</dbReference>
<dbReference type="EMBL" id="LKBA01000009">
    <property type="protein sequence ID" value="KPN62864.1"/>
    <property type="molecule type" value="Genomic_DNA"/>
</dbReference>
<comment type="caution">
    <text evidence="2">The sequence shown here is derived from an EMBL/GenBank/DDBJ whole genome shotgun (WGS) entry which is preliminary data.</text>
</comment>
<dbReference type="PANTHER" id="PTHR30222">
    <property type="entry name" value="SPERMIDINE/PUTRESCINE-BINDING PERIPLASMIC PROTEIN"/>
    <property type="match status" value="1"/>
</dbReference>
<proteinExistence type="predicted"/>
<dbReference type="PANTHER" id="PTHR30222:SF2">
    <property type="entry name" value="ABC TRANSPORTER SUBSTRATE-BINDING PROTEIN"/>
    <property type="match status" value="1"/>
</dbReference>
<organism evidence="2 3">
    <name type="scientific">Aliiroseovarius crassostreae</name>
    <dbReference type="NCBI Taxonomy" id="154981"/>
    <lineage>
        <taxon>Bacteria</taxon>
        <taxon>Pseudomonadati</taxon>
        <taxon>Pseudomonadota</taxon>
        <taxon>Alphaproteobacteria</taxon>
        <taxon>Rhodobacterales</taxon>
        <taxon>Paracoccaceae</taxon>
        <taxon>Aliiroseovarius</taxon>
    </lineage>
</organism>
<dbReference type="InterPro" id="IPR006059">
    <property type="entry name" value="SBP"/>
</dbReference>
<keyword evidence="3" id="KW-1185">Reference proteome</keyword>
<gene>
    <name evidence="2" type="ORF">AKJ29_01320</name>
</gene>
<keyword evidence="1" id="KW-0732">Signal</keyword>
<evidence type="ECO:0000313" key="3">
    <source>
        <dbReference type="Proteomes" id="UP000050471"/>
    </source>
</evidence>
<dbReference type="AlphaFoldDB" id="A0A0P7I1S5"/>
<dbReference type="STRING" id="154981.AKJ29_01320"/>
<dbReference type="SUPFAM" id="SSF53850">
    <property type="entry name" value="Periplasmic binding protein-like II"/>
    <property type="match status" value="1"/>
</dbReference>
<sequence>MGGIALTTVMAASAAQARDLTVISFGGAYQEAQRKAYFEPYIAEHGPLRDEAYNGELAKIKAMVETGDITWDVVQMEGPELENACDEGLIERIDWDRLGGKEQFIDSAPMGDCGVGTIVYSVILAYDTSKLGDDGPQSWADFWNVERWPGKRALRKSAKFTLETALMADGVAVDDLYDVLSTPEGVERAFAKLDEIKDHIQWWESGAQPPQWLAAGDVVMTSAYNGRISTAVSEGQDFATVWDGQIYNLDGWAIVSGTENMDAAYDFVNLTNQPERQAVLSNTIPYGTIHPAAGASVAPEVKSQLPTAPENLGNALHQSTDFWIDHIEELNERFNNWASQ</sequence>
<dbReference type="OrthoDB" id="9815444at2"/>
<protein>
    <submittedName>
        <fullName evidence="2">Spermidine/putrescine ABC transporter substrate-binding protein</fullName>
    </submittedName>
</protein>